<gene>
    <name evidence="6" type="ORF">ABRP34_22570</name>
    <name evidence="5" type="ORF">ABRP34_23680</name>
</gene>
<comment type="similarity">
    <text evidence="2">Belongs to the bacterial solute-binding protein 2 family.</text>
</comment>
<feature type="signal peptide" evidence="3">
    <location>
        <begin position="1"/>
        <end position="31"/>
    </location>
</feature>
<dbReference type="GO" id="GO:0030246">
    <property type="term" value="F:carbohydrate binding"/>
    <property type="evidence" value="ECO:0007669"/>
    <property type="project" value="TreeGrafter"/>
</dbReference>
<evidence type="ECO:0000256" key="3">
    <source>
        <dbReference type="SAM" id="SignalP"/>
    </source>
</evidence>
<dbReference type="EMBL" id="CP159280">
    <property type="protein sequence ID" value="XCH13844.1"/>
    <property type="molecule type" value="Genomic_DNA"/>
</dbReference>
<proteinExistence type="inferred from homology"/>
<reference evidence="6" key="1">
    <citation type="submission" date="2024-06" db="EMBL/GenBank/DDBJ databases">
        <title>Biodegradation of dimethachlon by Arthrobacter sp. K5: mechanistic insights and ecological implications.</title>
        <authorList>
            <person name="Hu S."/>
            <person name="Lu P."/>
        </authorList>
    </citation>
    <scope>NUCLEOTIDE SEQUENCE</scope>
    <source>
        <strain evidence="6">K5</strain>
        <plasmid evidence="6">unnamed</plasmid>
    </source>
</reference>
<dbReference type="InterPro" id="IPR025997">
    <property type="entry name" value="SBP_2_dom"/>
</dbReference>
<evidence type="ECO:0000256" key="1">
    <source>
        <dbReference type="ARBA" id="ARBA00004196"/>
    </source>
</evidence>
<keyword evidence="6" id="KW-0614">Plasmid</keyword>
<sequence length="331" mass="34857">MRFKPALTACAVTLALASTVTLSGCSTPSSSATSAECPKTYTVGFSHPIGEAEVIKALKSLAKDYSTKVSCVELLLDNTTGMKLESQRATIESWVTQRVDAIVLWPVDSTAFAGLQRQAQSQGTKWLTYLTSMDGQDGSVGFDNKLQGEQIAEDVTAWIKKNYPNGGATAAVTTLTTLPPSRPRYEIPINAIEAAGIKVVSEQNCTDQACGLQIAEDALREHPDLRIFVGLSDESAIGAMKAFKNAGIDPALVYIAGQDGSPEGLAAVQQGGMYRASSAIPMDDLAASIVDAALAAVTGKGEANLVTPTVLAKADNPQVVADLLKNFERKD</sequence>
<protein>
    <submittedName>
        <fullName evidence="6">Sugar ABC transporter substrate-binding protein</fullName>
    </submittedName>
</protein>
<organism evidence="6">
    <name type="scientific">Arthrobacter sp. K5</name>
    <dbReference type="NCBI Taxonomy" id="2839623"/>
    <lineage>
        <taxon>Bacteria</taxon>
        <taxon>Bacillati</taxon>
        <taxon>Actinomycetota</taxon>
        <taxon>Actinomycetes</taxon>
        <taxon>Micrococcales</taxon>
        <taxon>Micrococcaceae</taxon>
        <taxon>Arthrobacter</taxon>
    </lineage>
</organism>
<comment type="subcellular location">
    <subcellularLocation>
        <location evidence="1">Cell envelope</location>
    </subcellularLocation>
</comment>
<dbReference type="SUPFAM" id="SSF53822">
    <property type="entry name" value="Periplasmic binding protein-like I"/>
    <property type="match status" value="1"/>
</dbReference>
<dbReference type="Pfam" id="PF13407">
    <property type="entry name" value="Peripla_BP_4"/>
    <property type="match status" value="1"/>
</dbReference>
<evidence type="ECO:0000259" key="4">
    <source>
        <dbReference type="Pfam" id="PF13407"/>
    </source>
</evidence>
<dbReference type="PROSITE" id="PS51257">
    <property type="entry name" value="PROKAR_LIPOPROTEIN"/>
    <property type="match status" value="1"/>
</dbReference>
<feature type="chain" id="PRO_5043289196" evidence="3">
    <location>
        <begin position="32"/>
        <end position="331"/>
    </location>
</feature>
<dbReference type="RefSeq" id="WP_353713548.1">
    <property type="nucleotide sequence ID" value="NZ_CP159280.1"/>
</dbReference>
<dbReference type="Gene3D" id="3.40.50.2300">
    <property type="match status" value="2"/>
</dbReference>
<evidence type="ECO:0000313" key="5">
    <source>
        <dbReference type="EMBL" id="XCH13844.1"/>
    </source>
</evidence>
<dbReference type="CDD" id="cd01536">
    <property type="entry name" value="PBP1_ABC_sugar_binding-like"/>
    <property type="match status" value="1"/>
</dbReference>
<geneLocation type="plasmid" evidence="6">
    <name>unnamed</name>
</geneLocation>
<accession>A0AAU8EYK4</accession>
<name>A0AAU8EYK4_9MICC</name>
<dbReference type="PANTHER" id="PTHR30036">
    <property type="entry name" value="D-XYLOSE-BINDING PERIPLASMIC PROTEIN"/>
    <property type="match status" value="1"/>
</dbReference>
<dbReference type="PANTHER" id="PTHR30036:SF7">
    <property type="entry name" value="ABC TRANSPORTER PERIPLASMIC-BINDING PROTEIN YPHF"/>
    <property type="match status" value="1"/>
</dbReference>
<dbReference type="GO" id="GO:0030288">
    <property type="term" value="C:outer membrane-bounded periplasmic space"/>
    <property type="evidence" value="ECO:0007669"/>
    <property type="project" value="TreeGrafter"/>
</dbReference>
<evidence type="ECO:0000256" key="2">
    <source>
        <dbReference type="ARBA" id="ARBA00007639"/>
    </source>
</evidence>
<dbReference type="EMBL" id="CP159280">
    <property type="protein sequence ID" value="XCH13896.1"/>
    <property type="molecule type" value="Genomic_DNA"/>
</dbReference>
<evidence type="ECO:0000313" key="6">
    <source>
        <dbReference type="EMBL" id="XCH13896.1"/>
    </source>
</evidence>
<feature type="domain" description="Periplasmic binding protein" evidence="4">
    <location>
        <begin position="51"/>
        <end position="300"/>
    </location>
</feature>
<dbReference type="AlphaFoldDB" id="A0AAU8EYK4"/>
<keyword evidence="3" id="KW-0732">Signal</keyword>
<dbReference type="InterPro" id="IPR028082">
    <property type="entry name" value="Peripla_BP_I"/>
</dbReference>
<dbReference type="InterPro" id="IPR050555">
    <property type="entry name" value="Bact_Solute-Bind_Prot2"/>
</dbReference>